<organism evidence="7">
    <name type="scientific">Ananas comosus var. bracteatus</name>
    <name type="common">red pineapple</name>
    <dbReference type="NCBI Taxonomy" id="296719"/>
    <lineage>
        <taxon>Eukaryota</taxon>
        <taxon>Viridiplantae</taxon>
        <taxon>Streptophyta</taxon>
        <taxon>Embryophyta</taxon>
        <taxon>Tracheophyta</taxon>
        <taxon>Spermatophyta</taxon>
        <taxon>Magnoliopsida</taxon>
        <taxon>Liliopsida</taxon>
        <taxon>Poales</taxon>
        <taxon>Bromeliaceae</taxon>
        <taxon>Bromelioideae</taxon>
        <taxon>Ananas</taxon>
    </lineage>
</organism>
<dbReference type="PROSITE" id="PS00905">
    <property type="entry name" value="GTP1_OBG"/>
    <property type="match status" value="1"/>
</dbReference>
<keyword evidence="3" id="KW-0342">GTP-binding</keyword>
<keyword evidence="2" id="KW-0805">Transcription regulation</keyword>
<evidence type="ECO:0000259" key="6">
    <source>
        <dbReference type="PROSITE" id="PS51710"/>
    </source>
</evidence>
<dbReference type="Gene3D" id="3.40.50.300">
    <property type="entry name" value="P-loop containing nucleotide triphosphate hydrolases"/>
    <property type="match status" value="1"/>
</dbReference>
<evidence type="ECO:0000256" key="3">
    <source>
        <dbReference type="ARBA" id="ARBA00023134"/>
    </source>
</evidence>
<feature type="region of interest" description="Disordered" evidence="5">
    <location>
        <begin position="151"/>
        <end position="216"/>
    </location>
</feature>
<evidence type="ECO:0000313" key="7">
    <source>
        <dbReference type="EMBL" id="CAD1831395.1"/>
    </source>
</evidence>
<evidence type="ECO:0000256" key="4">
    <source>
        <dbReference type="ARBA" id="ARBA00023163"/>
    </source>
</evidence>
<dbReference type="PANTHER" id="PTHR43127">
    <property type="entry name" value="DEVELOPMENTALLY-REGULATED GTP-BINDING PROTEIN 2"/>
    <property type="match status" value="1"/>
</dbReference>
<gene>
    <name evidence="7" type="ORF">CB5_LOCUS14606</name>
</gene>
<dbReference type="EMBL" id="LR862149">
    <property type="protein sequence ID" value="CAD1831395.1"/>
    <property type="molecule type" value="Genomic_DNA"/>
</dbReference>
<dbReference type="PRINTS" id="PR00326">
    <property type="entry name" value="GTP1OBG"/>
</dbReference>
<dbReference type="Pfam" id="PF01926">
    <property type="entry name" value="MMR_HSR1"/>
    <property type="match status" value="1"/>
</dbReference>
<sequence length="302" mass="32674">MLSCGSVGKSTLLTRLTGTHSEAASYEFTTLTCIPSIINYNDTKIQLLDLPGIIEGASEGKGRGRQVIAVSKSSGIVLMVLDASKVSHIFPCNPVVNFYPCISVLIKFLVPLDMSVGQFILILRSRLHPPSGKAFSFRILCVKQGAMTMIPDGGSSKKPLNKPMELTGKEKSDPSISHPDDQRKEITKTSIKRGGNGKGTTTSSSEHEGPKTPDPKILRRLAQNREAARKSRLRKKLIIHGLIFLVKVFRIAGATEIEVESKSFKHAVSVGLNEPTSCPVAIGYVGPSHVRNGVRLGRPSHV</sequence>
<evidence type="ECO:0000256" key="1">
    <source>
        <dbReference type="ARBA" id="ARBA00022741"/>
    </source>
</evidence>
<dbReference type="InterPro" id="IPR006074">
    <property type="entry name" value="GTP1-OBG_CS"/>
</dbReference>
<accession>A0A6V7PKK8</accession>
<dbReference type="InterPro" id="IPR046347">
    <property type="entry name" value="bZIP_sf"/>
</dbReference>
<keyword evidence="4" id="KW-0804">Transcription</keyword>
<dbReference type="GO" id="GO:0003924">
    <property type="term" value="F:GTPase activity"/>
    <property type="evidence" value="ECO:0007669"/>
    <property type="project" value="InterPro"/>
</dbReference>
<dbReference type="PROSITE" id="PS51710">
    <property type="entry name" value="G_OBG"/>
    <property type="match status" value="1"/>
</dbReference>
<dbReference type="Gene3D" id="1.20.5.170">
    <property type="match status" value="1"/>
</dbReference>
<dbReference type="InterPro" id="IPR005225">
    <property type="entry name" value="Small_GTP-bd"/>
</dbReference>
<reference evidence="7" key="1">
    <citation type="submission" date="2020-07" db="EMBL/GenBank/DDBJ databases">
        <authorList>
            <person name="Lin J."/>
        </authorList>
    </citation>
    <scope>NUCLEOTIDE SEQUENCE</scope>
</reference>
<dbReference type="InterPro" id="IPR006073">
    <property type="entry name" value="GTP-bd"/>
</dbReference>
<dbReference type="SUPFAM" id="SSF57959">
    <property type="entry name" value="Leucine zipper domain"/>
    <property type="match status" value="1"/>
</dbReference>
<feature type="compositionally biased region" description="Basic and acidic residues" evidence="5">
    <location>
        <begin position="205"/>
        <end position="216"/>
    </location>
</feature>
<dbReference type="GO" id="GO:0005525">
    <property type="term" value="F:GTP binding"/>
    <property type="evidence" value="ECO:0007669"/>
    <property type="project" value="UniProtKB-KW"/>
</dbReference>
<name>A0A6V7PKK8_ANACO</name>
<dbReference type="InterPro" id="IPR027417">
    <property type="entry name" value="P-loop_NTPase"/>
</dbReference>
<dbReference type="InterPro" id="IPR004827">
    <property type="entry name" value="bZIP"/>
</dbReference>
<dbReference type="InterPro" id="IPR031167">
    <property type="entry name" value="G_OBG"/>
</dbReference>
<dbReference type="PROSITE" id="PS00036">
    <property type="entry name" value="BZIP_BASIC"/>
    <property type="match status" value="1"/>
</dbReference>
<feature type="domain" description="OBG-type G" evidence="6">
    <location>
        <begin position="1"/>
        <end position="95"/>
    </location>
</feature>
<feature type="compositionally biased region" description="Basic and acidic residues" evidence="5">
    <location>
        <begin position="167"/>
        <end position="187"/>
    </location>
</feature>
<dbReference type="NCBIfam" id="TIGR00231">
    <property type="entry name" value="small_GTP"/>
    <property type="match status" value="1"/>
</dbReference>
<dbReference type="GO" id="GO:0003700">
    <property type="term" value="F:DNA-binding transcription factor activity"/>
    <property type="evidence" value="ECO:0007669"/>
    <property type="project" value="InterPro"/>
</dbReference>
<evidence type="ECO:0000256" key="5">
    <source>
        <dbReference type="SAM" id="MobiDB-lite"/>
    </source>
</evidence>
<dbReference type="AlphaFoldDB" id="A0A6V7PKK8"/>
<keyword evidence="1" id="KW-0547">Nucleotide-binding</keyword>
<proteinExistence type="predicted"/>
<dbReference type="InterPro" id="IPR045001">
    <property type="entry name" value="DRG"/>
</dbReference>
<protein>
    <recommendedName>
        <fullName evidence="6">OBG-type G domain-containing protein</fullName>
    </recommendedName>
</protein>
<dbReference type="SUPFAM" id="SSF52540">
    <property type="entry name" value="P-loop containing nucleoside triphosphate hydrolases"/>
    <property type="match status" value="1"/>
</dbReference>
<evidence type="ECO:0000256" key="2">
    <source>
        <dbReference type="ARBA" id="ARBA00023015"/>
    </source>
</evidence>